<evidence type="ECO:0000313" key="4">
    <source>
        <dbReference type="Proteomes" id="UP000321306"/>
    </source>
</evidence>
<dbReference type="GO" id="GO:0006355">
    <property type="term" value="P:regulation of DNA-templated transcription"/>
    <property type="evidence" value="ECO:0007669"/>
    <property type="project" value="InterPro"/>
</dbReference>
<dbReference type="InterPro" id="IPR001867">
    <property type="entry name" value="OmpR/PhoB-type_DNA-bd"/>
</dbReference>
<evidence type="ECO:0000259" key="2">
    <source>
        <dbReference type="SMART" id="SM00862"/>
    </source>
</evidence>
<dbReference type="GO" id="GO:0000160">
    <property type="term" value="P:phosphorelay signal transduction system"/>
    <property type="evidence" value="ECO:0007669"/>
    <property type="project" value="InterPro"/>
</dbReference>
<dbReference type="GO" id="GO:0003677">
    <property type="term" value="F:DNA binding"/>
    <property type="evidence" value="ECO:0007669"/>
    <property type="project" value="UniProtKB-KW"/>
</dbReference>
<name>A0A511NC75_DEIC1</name>
<reference evidence="3 4" key="1">
    <citation type="submission" date="2019-07" db="EMBL/GenBank/DDBJ databases">
        <title>Whole genome shotgun sequence of Deinococcus cellulosilyticus NBRC 106333.</title>
        <authorList>
            <person name="Hosoyama A."/>
            <person name="Uohara A."/>
            <person name="Ohji S."/>
            <person name="Ichikawa N."/>
        </authorList>
    </citation>
    <scope>NUCLEOTIDE SEQUENCE [LARGE SCALE GENOMIC DNA]</scope>
    <source>
        <strain evidence="3 4">NBRC 106333</strain>
    </source>
</reference>
<proteinExistence type="predicted"/>
<evidence type="ECO:0000256" key="1">
    <source>
        <dbReference type="ARBA" id="ARBA00023125"/>
    </source>
</evidence>
<feature type="domain" description="OmpR/PhoB-type" evidence="2">
    <location>
        <begin position="660"/>
        <end position="722"/>
    </location>
</feature>
<dbReference type="RefSeq" id="WP_186816307.1">
    <property type="nucleotide sequence ID" value="NZ_BJXB01000050.1"/>
</dbReference>
<dbReference type="SUPFAM" id="SSF46894">
    <property type="entry name" value="C-terminal effector domain of the bipartite response regulators"/>
    <property type="match status" value="1"/>
</dbReference>
<dbReference type="EMBL" id="BJXB01000050">
    <property type="protein sequence ID" value="GEM49961.1"/>
    <property type="molecule type" value="Genomic_DNA"/>
</dbReference>
<dbReference type="SMART" id="SM00862">
    <property type="entry name" value="Trans_reg_C"/>
    <property type="match status" value="1"/>
</dbReference>
<dbReference type="Gene3D" id="1.25.40.10">
    <property type="entry name" value="Tetratricopeptide repeat domain"/>
    <property type="match status" value="1"/>
</dbReference>
<dbReference type="InterPro" id="IPR036388">
    <property type="entry name" value="WH-like_DNA-bd_sf"/>
</dbReference>
<sequence>MSLSDSRWFKRLQGRMLHQRKVLHFRAPLEYGAPYLIDALRSKLPPLVWFELTDRETGDLVAQTNKLVEAFNRTVGQNIIDYGVTPLYIATILQRYDAIFDRYCFVYSGVEVVPGLMELFQQLVELGHQVVILGEMDLSGADVVPREELLLTPAEMLDLSGLVFQLSQQVVDSLQQKSLGVFETFWVEAHLQKGWSIPQQPCAVGRRLPRGYEIEIKPAFLLPMLLKKEKYLEALELAVDSLPEQVPGFLERAASRLILQGEHEQLFKTLQRLPEGFLSQEVVLRWRLEAAYLMNQQERLRTEVLDHLEQHAAPDLRALAANLWFFGAEDRFNAEVQRAVEQKRSALTVLAQAKAYRWQVQGLGDIQKYVDLLFEALRLAEQSNDLLMVIRVAVQLPYGLLLNNQLQEAMHWANWSMQFLNSLPFMNAVDRLFTVNVWYYTRILSGQFEGLEAALQEALRLSRATSEIMTFHLNCTWTEYCLIAGHPERALEYWLELWRNHNRHDKGRFAYYLVRLLVALGRDREAEKYAREALALNADAPAWKKRYAHLALALSLVRLNPEEALQHIHLVESPNPFKYTERVWVAAPLIKKILLERMGLPEDLEADPLETAYLRQLTLHERLEYVGSLNLLKDAGMEEAKPQDQLLIRTLGRTEIRLRGEVLDLSPKQVEIIVLLALHPQGLSGEQLLLELYGDEGSYGNLKALISRLRRTVPIQSQPYKLQLNYRADFQELFESIRQGRVDQVLELYGGRLLEQSRAPGIESLRQELERQLKSLIENTRDSEWVLRVAEKFEDDLEVWEHLAGIISRQSQHYAFVLAKVKRLREDWGVV</sequence>
<accession>A0A511NC75</accession>
<keyword evidence="4" id="KW-1185">Reference proteome</keyword>
<protein>
    <recommendedName>
        <fullName evidence="2">OmpR/PhoB-type domain-containing protein</fullName>
    </recommendedName>
</protein>
<dbReference type="InterPro" id="IPR016032">
    <property type="entry name" value="Sig_transdc_resp-reg_C-effctor"/>
</dbReference>
<organism evidence="3 4">
    <name type="scientific">Deinococcus cellulosilyticus (strain DSM 18568 / NBRC 106333 / KACC 11606 / 5516J-15)</name>
    <dbReference type="NCBI Taxonomy" id="1223518"/>
    <lineage>
        <taxon>Bacteria</taxon>
        <taxon>Thermotogati</taxon>
        <taxon>Deinococcota</taxon>
        <taxon>Deinococci</taxon>
        <taxon>Deinococcales</taxon>
        <taxon>Deinococcaceae</taxon>
        <taxon>Deinococcus</taxon>
    </lineage>
</organism>
<comment type="caution">
    <text evidence="3">The sequence shown here is derived from an EMBL/GenBank/DDBJ whole genome shotgun (WGS) entry which is preliminary data.</text>
</comment>
<dbReference type="Proteomes" id="UP000321306">
    <property type="component" value="Unassembled WGS sequence"/>
</dbReference>
<gene>
    <name evidence="3" type="ORF">DC3_55960</name>
</gene>
<keyword evidence="1" id="KW-0238">DNA-binding</keyword>
<evidence type="ECO:0000313" key="3">
    <source>
        <dbReference type="EMBL" id="GEM49961.1"/>
    </source>
</evidence>
<dbReference type="InterPro" id="IPR011990">
    <property type="entry name" value="TPR-like_helical_dom_sf"/>
</dbReference>
<dbReference type="AlphaFoldDB" id="A0A511NC75"/>
<dbReference type="Gene3D" id="1.10.10.10">
    <property type="entry name" value="Winged helix-like DNA-binding domain superfamily/Winged helix DNA-binding domain"/>
    <property type="match status" value="1"/>
</dbReference>